<comment type="catalytic activity">
    <reaction evidence="5">
        <text>a 3'-end uridylyl-uridine-RNA = a 3'-end 2',3'-cyclophospho-uridine-RNA + uridine</text>
        <dbReference type="Rhea" id="RHEA:46052"/>
        <dbReference type="Rhea" id="RHEA-COMP:17384"/>
        <dbReference type="Rhea" id="RHEA-COMP:17385"/>
        <dbReference type="ChEBI" id="CHEBI:16704"/>
        <dbReference type="ChEBI" id="CHEBI:85643"/>
        <dbReference type="ChEBI" id="CHEBI:85644"/>
    </reaction>
    <physiologicalReaction direction="left-to-right" evidence="5">
        <dbReference type="Rhea" id="RHEA:46053"/>
    </physiologicalReaction>
</comment>
<dbReference type="PANTHER" id="PTHR13522">
    <property type="entry name" value="U6 SNRNA PHOSPHODIESTERASE 1"/>
    <property type="match status" value="1"/>
</dbReference>
<sequence length="146" mass="16930">MSLVEYSSSEEESEDSLVTKLELPTFLTTLTGDPLRFDTHKDDPECHQHRQRSFPHEVGNWSTSVFIPYSSSNTRFDELFRELCLDATVFLGRPLYVMENPHLSLSKTWTIKHHWIEGLVASLSSALKTIQRFDELDILVNEEETR</sequence>
<evidence type="ECO:0000313" key="9">
    <source>
        <dbReference type="Proteomes" id="UP000728185"/>
    </source>
</evidence>
<keyword evidence="2" id="KW-0378">Hydrolase</keyword>
<keyword evidence="9" id="KW-1185">Reference proteome</keyword>
<dbReference type="Gene3D" id="3.90.1140.10">
    <property type="entry name" value="Cyclic phosphodiesterase"/>
    <property type="match status" value="1"/>
</dbReference>
<reference evidence="8" key="1">
    <citation type="submission" date="2019-05" db="EMBL/GenBank/DDBJ databases">
        <title>Annotation for the trematode Fasciolopsis buski.</title>
        <authorList>
            <person name="Choi Y.-J."/>
        </authorList>
    </citation>
    <scope>NUCLEOTIDE SEQUENCE</scope>
    <source>
        <strain evidence="8">HT</strain>
        <tissue evidence="8">Whole worm</tissue>
    </source>
</reference>
<evidence type="ECO:0000256" key="6">
    <source>
        <dbReference type="ARBA" id="ARBA00029543"/>
    </source>
</evidence>
<dbReference type="Pfam" id="PF09749">
    <property type="entry name" value="HVSL"/>
    <property type="match status" value="1"/>
</dbReference>
<dbReference type="OrthoDB" id="49151at2759"/>
<dbReference type="PANTHER" id="PTHR13522:SF3">
    <property type="entry name" value="U6 SNRNA PHOSPHODIESTERASE 1"/>
    <property type="match status" value="1"/>
</dbReference>
<gene>
    <name evidence="8" type="ORF">FBUS_07381</name>
</gene>
<keyword evidence="3" id="KW-0456">Lyase</keyword>
<evidence type="ECO:0000256" key="5">
    <source>
        <dbReference type="ARBA" id="ARBA00029300"/>
    </source>
</evidence>
<comment type="caution">
    <text evidence="8">The sequence shown here is derived from an EMBL/GenBank/DDBJ whole genome shotgun (WGS) entry which is preliminary data.</text>
</comment>
<dbReference type="GO" id="GO:0000175">
    <property type="term" value="F:3'-5'-RNA exonuclease activity"/>
    <property type="evidence" value="ECO:0007669"/>
    <property type="project" value="TreeGrafter"/>
</dbReference>
<evidence type="ECO:0000256" key="4">
    <source>
        <dbReference type="ARBA" id="ARBA00023242"/>
    </source>
</evidence>
<keyword evidence="4" id="KW-0539">Nucleus</keyword>
<proteinExistence type="predicted"/>
<dbReference type="GO" id="GO:0016829">
    <property type="term" value="F:lyase activity"/>
    <property type="evidence" value="ECO:0007669"/>
    <property type="project" value="UniProtKB-KW"/>
</dbReference>
<evidence type="ECO:0000256" key="2">
    <source>
        <dbReference type="ARBA" id="ARBA00022801"/>
    </source>
</evidence>
<dbReference type="InterPro" id="IPR027521">
    <property type="entry name" value="Usb1"/>
</dbReference>
<keyword evidence="1" id="KW-0540">Nuclease</keyword>
<dbReference type="GO" id="GO:0005634">
    <property type="term" value="C:nucleus"/>
    <property type="evidence" value="ECO:0007669"/>
    <property type="project" value="TreeGrafter"/>
</dbReference>
<evidence type="ECO:0000256" key="3">
    <source>
        <dbReference type="ARBA" id="ARBA00023239"/>
    </source>
</evidence>
<dbReference type="AlphaFoldDB" id="A0A8E0VNW6"/>
<name>A0A8E0VNW6_9TREM</name>
<protein>
    <recommendedName>
        <fullName evidence="6">U6 snRNA phosphodiesterase 1</fullName>
    </recommendedName>
    <alternativeName>
        <fullName evidence="7">3'-5' RNA exonuclease USB1</fullName>
    </alternativeName>
</protein>
<evidence type="ECO:0000256" key="7">
    <source>
        <dbReference type="ARBA" id="ARBA00030030"/>
    </source>
</evidence>
<dbReference type="EMBL" id="LUCM01001178">
    <property type="protein sequence ID" value="KAA0199334.1"/>
    <property type="molecule type" value="Genomic_DNA"/>
</dbReference>
<evidence type="ECO:0000313" key="8">
    <source>
        <dbReference type="EMBL" id="KAA0199334.1"/>
    </source>
</evidence>
<dbReference type="GO" id="GO:0034477">
    <property type="term" value="P:U6 snRNA 3'-end processing"/>
    <property type="evidence" value="ECO:0007669"/>
    <property type="project" value="InterPro"/>
</dbReference>
<dbReference type="Proteomes" id="UP000728185">
    <property type="component" value="Unassembled WGS sequence"/>
</dbReference>
<evidence type="ECO:0000256" key="1">
    <source>
        <dbReference type="ARBA" id="ARBA00022722"/>
    </source>
</evidence>
<accession>A0A8E0VNW6</accession>
<organism evidence="8 9">
    <name type="scientific">Fasciolopsis buskii</name>
    <dbReference type="NCBI Taxonomy" id="27845"/>
    <lineage>
        <taxon>Eukaryota</taxon>
        <taxon>Metazoa</taxon>
        <taxon>Spiralia</taxon>
        <taxon>Lophotrochozoa</taxon>
        <taxon>Platyhelminthes</taxon>
        <taxon>Trematoda</taxon>
        <taxon>Digenea</taxon>
        <taxon>Plagiorchiida</taxon>
        <taxon>Echinostomata</taxon>
        <taxon>Echinostomatoidea</taxon>
        <taxon>Fasciolidae</taxon>
        <taxon>Fasciolopsis</taxon>
    </lineage>
</organism>